<dbReference type="FunFam" id="2.40.10.10:FF:000184">
    <property type="entry name" value="Prostasin"/>
    <property type="match status" value="1"/>
</dbReference>
<dbReference type="Gene3D" id="2.40.10.10">
    <property type="entry name" value="Trypsin-like serine proteases"/>
    <property type="match status" value="1"/>
</dbReference>
<protein>
    <recommendedName>
        <fullName evidence="3">Peptidase S1 domain-containing protein</fullName>
    </recommendedName>
</protein>
<dbReference type="OrthoDB" id="546450at2759"/>
<dbReference type="InterPro" id="IPR043504">
    <property type="entry name" value="Peptidase_S1_PA_chymotrypsin"/>
</dbReference>
<name>A0A8C5PZ33_9ANUR</name>
<dbReference type="PANTHER" id="PTHR24253:SF153">
    <property type="entry name" value="SERINE PROTEASE HEPSIN"/>
    <property type="match status" value="1"/>
</dbReference>
<dbReference type="Ensembl" id="ENSLLET00000031170.1">
    <property type="protein sequence ID" value="ENSLLEP00000030011.1"/>
    <property type="gene ID" value="ENSLLEG00000019032.1"/>
</dbReference>
<evidence type="ECO:0000313" key="5">
    <source>
        <dbReference type="Proteomes" id="UP000694569"/>
    </source>
</evidence>
<accession>A0A8C5PZ33</accession>
<dbReference type="SMART" id="SM00020">
    <property type="entry name" value="Tryp_SPc"/>
    <property type="match status" value="1"/>
</dbReference>
<evidence type="ECO:0000313" key="4">
    <source>
        <dbReference type="Ensembl" id="ENSLLEP00000030011.1"/>
    </source>
</evidence>
<dbReference type="PANTHER" id="PTHR24253">
    <property type="entry name" value="TRANSMEMBRANE PROTEASE SERINE"/>
    <property type="match status" value="1"/>
</dbReference>
<dbReference type="CDD" id="cd00190">
    <property type="entry name" value="Tryp_SPc"/>
    <property type="match status" value="1"/>
</dbReference>
<organism evidence="4 5">
    <name type="scientific">Leptobrachium leishanense</name>
    <name type="common">Leishan spiny toad</name>
    <dbReference type="NCBI Taxonomy" id="445787"/>
    <lineage>
        <taxon>Eukaryota</taxon>
        <taxon>Metazoa</taxon>
        <taxon>Chordata</taxon>
        <taxon>Craniata</taxon>
        <taxon>Vertebrata</taxon>
        <taxon>Euteleostomi</taxon>
        <taxon>Amphibia</taxon>
        <taxon>Batrachia</taxon>
        <taxon>Anura</taxon>
        <taxon>Pelobatoidea</taxon>
        <taxon>Megophryidae</taxon>
        <taxon>Leptobrachium</taxon>
    </lineage>
</organism>
<dbReference type="Proteomes" id="UP000694569">
    <property type="component" value="Unplaced"/>
</dbReference>
<proteinExistence type="predicted"/>
<feature type="domain" description="Peptidase S1" evidence="3">
    <location>
        <begin position="49"/>
        <end position="196"/>
    </location>
</feature>
<dbReference type="PROSITE" id="PS50240">
    <property type="entry name" value="TRYPSIN_DOM"/>
    <property type="match status" value="1"/>
</dbReference>
<keyword evidence="1" id="KW-1015">Disulfide bond</keyword>
<keyword evidence="5" id="KW-1185">Reference proteome</keyword>
<reference evidence="4" key="2">
    <citation type="submission" date="2025-09" db="UniProtKB">
        <authorList>
            <consortium name="Ensembl"/>
        </authorList>
    </citation>
    <scope>IDENTIFICATION</scope>
</reference>
<keyword evidence="2" id="KW-0812">Transmembrane</keyword>
<dbReference type="GeneTree" id="ENSGT00940000155138"/>
<sequence length="196" mass="21343">IALISFFFTVTCIIIIIYILSPCAILSAVCACAAESSSSCGVPVVSSRIVGGTDAVIGEWPWQVAVTYNDYFICGGSLINTQWVLSAAHCFDFDPTPSKYLIYMGLYQLNANFQNTRRSSVEKIIINSQYSSAAGKGDIALVKMTNPVIYTDYILPICLPTMYVTFPTGMDCWVTGWGRVNAGGESRTLIIHSDCN</sequence>
<dbReference type="AlphaFoldDB" id="A0A8C5PZ33"/>
<dbReference type="InterPro" id="IPR001314">
    <property type="entry name" value="Peptidase_S1A"/>
</dbReference>
<evidence type="ECO:0000256" key="2">
    <source>
        <dbReference type="SAM" id="Phobius"/>
    </source>
</evidence>
<dbReference type="GO" id="GO:0006508">
    <property type="term" value="P:proteolysis"/>
    <property type="evidence" value="ECO:0007669"/>
    <property type="project" value="InterPro"/>
</dbReference>
<keyword evidence="2" id="KW-1133">Transmembrane helix</keyword>
<keyword evidence="2" id="KW-0472">Membrane</keyword>
<dbReference type="PROSITE" id="PS00134">
    <property type="entry name" value="TRYPSIN_HIS"/>
    <property type="match status" value="1"/>
</dbReference>
<evidence type="ECO:0000259" key="3">
    <source>
        <dbReference type="PROSITE" id="PS50240"/>
    </source>
</evidence>
<dbReference type="SUPFAM" id="SSF50494">
    <property type="entry name" value="Trypsin-like serine proteases"/>
    <property type="match status" value="1"/>
</dbReference>
<evidence type="ECO:0000256" key="1">
    <source>
        <dbReference type="ARBA" id="ARBA00023157"/>
    </source>
</evidence>
<reference evidence="4" key="1">
    <citation type="submission" date="2025-08" db="UniProtKB">
        <authorList>
            <consortium name="Ensembl"/>
        </authorList>
    </citation>
    <scope>IDENTIFICATION</scope>
</reference>
<dbReference type="InterPro" id="IPR018114">
    <property type="entry name" value="TRYPSIN_HIS"/>
</dbReference>
<dbReference type="PRINTS" id="PR00722">
    <property type="entry name" value="CHYMOTRYPSIN"/>
</dbReference>
<feature type="transmembrane region" description="Helical" evidence="2">
    <location>
        <begin position="7"/>
        <end position="29"/>
    </location>
</feature>
<dbReference type="Pfam" id="PF00089">
    <property type="entry name" value="Trypsin"/>
    <property type="match status" value="1"/>
</dbReference>
<dbReference type="InterPro" id="IPR009003">
    <property type="entry name" value="Peptidase_S1_PA"/>
</dbReference>
<dbReference type="GO" id="GO:0004252">
    <property type="term" value="F:serine-type endopeptidase activity"/>
    <property type="evidence" value="ECO:0007669"/>
    <property type="project" value="InterPro"/>
</dbReference>
<dbReference type="InterPro" id="IPR001254">
    <property type="entry name" value="Trypsin_dom"/>
</dbReference>